<evidence type="ECO:0000256" key="1">
    <source>
        <dbReference type="SAM" id="Phobius"/>
    </source>
</evidence>
<name>A0A941FL01_9ACTN</name>
<feature type="transmembrane region" description="Helical" evidence="1">
    <location>
        <begin position="180"/>
        <end position="197"/>
    </location>
</feature>
<gene>
    <name evidence="2" type="ORF">KEF29_29535</name>
</gene>
<feature type="transmembrane region" description="Helical" evidence="1">
    <location>
        <begin position="109"/>
        <end position="131"/>
    </location>
</feature>
<feature type="transmembrane region" description="Helical" evidence="1">
    <location>
        <begin position="151"/>
        <end position="173"/>
    </location>
</feature>
<evidence type="ECO:0000313" key="3">
    <source>
        <dbReference type="Proteomes" id="UP000682308"/>
    </source>
</evidence>
<feature type="transmembrane region" description="Helical" evidence="1">
    <location>
        <begin position="231"/>
        <end position="251"/>
    </location>
</feature>
<organism evidence="2 3">
    <name type="scientific">Streptomyces tuirus</name>
    <dbReference type="NCBI Taxonomy" id="68278"/>
    <lineage>
        <taxon>Bacteria</taxon>
        <taxon>Bacillati</taxon>
        <taxon>Actinomycetota</taxon>
        <taxon>Actinomycetes</taxon>
        <taxon>Kitasatosporales</taxon>
        <taxon>Streptomycetaceae</taxon>
        <taxon>Streptomyces</taxon>
    </lineage>
</organism>
<keyword evidence="1" id="KW-0812">Transmembrane</keyword>
<feature type="transmembrane region" description="Helical" evidence="1">
    <location>
        <begin position="21"/>
        <end position="42"/>
    </location>
</feature>
<dbReference type="EMBL" id="JAGTPG010000002">
    <property type="protein sequence ID" value="MBR8642142.1"/>
    <property type="molecule type" value="Genomic_DNA"/>
</dbReference>
<feature type="transmembrane region" description="Helical" evidence="1">
    <location>
        <begin position="62"/>
        <end position="82"/>
    </location>
</feature>
<sequence length="256" mass="25336">MTALRVLRSEWSKFWSVRSSWITLALSVTVLAVIGALASAAYTPDTGGGNAPPLADGAVGLALTGTTFAALGVGVLGVLFSAGEYSTGMIRSTLAAVPKRLPVLWSKSLVYGVVATVVTAAGALAAFQLGGLTLKDADIALSLGDEGVPRALAGAGIYLGLVGMWGVALGALLRSIAGGIAALTGTLLIVPGLASLLPDSVADALTPLLPSKAGEALTALEHSAGLLSPDAGLAALVGWVAVTLAAAGLRLTRTDA</sequence>
<dbReference type="AlphaFoldDB" id="A0A941FL01"/>
<keyword evidence="3" id="KW-1185">Reference proteome</keyword>
<keyword evidence="1" id="KW-1133">Transmembrane helix</keyword>
<proteinExistence type="predicted"/>
<keyword evidence="1" id="KW-0472">Membrane</keyword>
<protein>
    <submittedName>
        <fullName evidence="2">ABC transporter permease</fullName>
    </submittedName>
</protein>
<dbReference type="Proteomes" id="UP000682308">
    <property type="component" value="Unassembled WGS sequence"/>
</dbReference>
<comment type="caution">
    <text evidence="2">The sequence shown here is derived from an EMBL/GenBank/DDBJ whole genome shotgun (WGS) entry which is preliminary data.</text>
</comment>
<accession>A0A941FL01</accession>
<reference evidence="2 3" key="1">
    <citation type="submission" date="2021-04" db="EMBL/GenBank/DDBJ databases">
        <title>Characterization of the biosynthetic gene cluster of new lipopeptides with antitumor activity in the genome of the marine Streptomyces PHM034.</title>
        <authorList>
            <person name="Ceniceros A."/>
            <person name="Canedo L."/>
            <person name="Mendez C."/>
            <person name="Olano C."/>
            <person name="Schleissner C."/>
            <person name="Cuevas C."/>
            <person name="De La Calle F."/>
            <person name="Salas J.A."/>
        </authorList>
    </citation>
    <scope>NUCLEOTIDE SEQUENCE [LARGE SCALE GENOMIC DNA]</scope>
    <source>
        <strain evidence="2 3">PHM034</strain>
    </source>
</reference>
<evidence type="ECO:0000313" key="2">
    <source>
        <dbReference type="EMBL" id="MBR8642142.1"/>
    </source>
</evidence>